<evidence type="ECO:0000313" key="9">
    <source>
        <dbReference type="Proteomes" id="UP000654370"/>
    </source>
</evidence>
<keyword evidence="3" id="KW-0808">Transferase</keyword>
<reference evidence="8" key="1">
    <citation type="submission" date="2020-12" db="EMBL/GenBank/DDBJ databases">
        <title>Metabolic potential, ecology and presence of endohyphal bacteria is reflected in genomic diversity of Mucoromycotina.</title>
        <authorList>
            <person name="Muszewska A."/>
            <person name="Okrasinska A."/>
            <person name="Steczkiewicz K."/>
            <person name="Drgas O."/>
            <person name="Orlowska M."/>
            <person name="Perlinska-Lenart U."/>
            <person name="Aleksandrzak-Piekarczyk T."/>
            <person name="Szatraj K."/>
            <person name="Zielenkiewicz U."/>
            <person name="Pilsyk S."/>
            <person name="Malc E."/>
            <person name="Mieczkowski P."/>
            <person name="Kruszewska J.S."/>
            <person name="Biernat P."/>
            <person name="Pawlowska J."/>
        </authorList>
    </citation>
    <scope>NUCLEOTIDE SEQUENCE</scope>
    <source>
        <strain evidence="8">WA0000067209</strain>
    </source>
</reference>
<dbReference type="GO" id="GO:0004674">
    <property type="term" value="F:protein serine/threonine kinase activity"/>
    <property type="evidence" value="ECO:0007669"/>
    <property type="project" value="UniProtKB-KW"/>
</dbReference>
<keyword evidence="9" id="KW-1185">Reference proteome</keyword>
<dbReference type="Gene3D" id="1.10.510.10">
    <property type="entry name" value="Transferase(Phosphotransferase) domain 1"/>
    <property type="match status" value="1"/>
</dbReference>
<dbReference type="FunFam" id="1.10.510.10:FF:000571">
    <property type="entry name" value="Maternal embryonic leucine zipper kinase"/>
    <property type="match status" value="1"/>
</dbReference>
<dbReference type="PANTHER" id="PTHR24346:SF82">
    <property type="entry name" value="KP78A-RELATED"/>
    <property type="match status" value="1"/>
</dbReference>
<dbReference type="OrthoDB" id="504170at2759"/>
<keyword evidence="5" id="KW-0418">Kinase</keyword>
<comment type="caution">
    <text evidence="8">The sequence shown here is derived from an EMBL/GenBank/DDBJ whole genome shotgun (WGS) entry which is preliminary data.</text>
</comment>
<dbReference type="PANTHER" id="PTHR24346">
    <property type="entry name" value="MAP/MICROTUBULE AFFINITY-REGULATING KINASE"/>
    <property type="match status" value="1"/>
</dbReference>
<dbReference type="PROSITE" id="PS50011">
    <property type="entry name" value="PROTEIN_KINASE_DOM"/>
    <property type="match status" value="1"/>
</dbReference>
<feature type="domain" description="Protein kinase" evidence="7">
    <location>
        <begin position="16"/>
        <end position="298"/>
    </location>
</feature>
<accession>A0A8H7U7B3</accession>
<evidence type="ECO:0000256" key="6">
    <source>
        <dbReference type="ARBA" id="ARBA00022840"/>
    </source>
</evidence>
<protein>
    <recommendedName>
        <fullName evidence="7">Protein kinase domain-containing protein</fullName>
    </recommendedName>
</protein>
<dbReference type="GO" id="GO:0005524">
    <property type="term" value="F:ATP binding"/>
    <property type="evidence" value="ECO:0007669"/>
    <property type="project" value="UniProtKB-KW"/>
</dbReference>
<keyword evidence="6" id="KW-0067">ATP-binding</keyword>
<dbReference type="InterPro" id="IPR011009">
    <property type="entry name" value="Kinase-like_dom_sf"/>
</dbReference>
<name>A0A8H7U7B3_MORIS</name>
<sequence length="658" mass="74157">MTKNLSINTRKSIGCYWIGKTLGHGSSACNELINSFIYFSLLPLPYIQKCIYTGCVKLGFHKKTMEKVAIKIISKAYLQSSEILARATKREMAILQLVRHGNIVRYIDAIDEPHIPYVYIIMEYIEGCELFDYLLESKRLKEAEARNIFWQVCVAVDWCHQRNICHRDLKPENILLSGSKKEVKIVDFGMASLQPQTSLLKTSCGSPHYACPEIVTGKQYDGRLADVWSCGVILFALLSGRLPFEDSNLRVLLQRIKSGQYVMSTYFSADARNLIKSMLETDPKRRIKMDDVIHHPWFTKETNYTLPANIPELPRQYNQSVELERHTLNIMKTLLDCSMSSTIISAICSNRPNMEQMLLSMLKKSTKNNVIGEPMTISKQALLECMDFKSPASALSSSSTLCDNTLSINKAFDVADKIVQSHSGTIEGHEDAISHCPHDISSASKPDGVSLKVKDNLNEEIRNCPMIHHFGLMAGCLKARPAQAKLSYASPRPVIAIDTIYDIQRWKSEQRRKESTHTGKRVSGWMRLSFWKQPKEKSSQCIIECSGQDEDEAVSKVVYTITNLMQGSFAFADEPHTNSIGKGQVQAFNKHIPVFVMFCLLAIRVQPLSANRRTVTLALSPINTDLNVLTEAANDIQRLLQQYDLDEAEALTANGWIA</sequence>
<evidence type="ECO:0000313" key="8">
    <source>
        <dbReference type="EMBL" id="KAG2173721.1"/>
    </source>
</evidence>
<dbReference type="GO" id="GO:0005737">
    <property type="term" value="C:cytoplasm"/>
    <property type="evidence" value="ECO:0007669"/>
    <property type="project" value="TreeGrafter"/>
</dbReference>
<keyword evidence="2" id="KW-0723">Serine/threonine-protein kinase</keyword>
<dbReference type="SMART" id="SM00220">
    <property type="entry name" value="S_TKc"/>
    <property type="match status" value="1"/>
</dbReference>
<dbReference type="Proteomes" id="UP000654370">
    <property type="component" value="Unassembled WGS sequence"/>
</dbReference>
<gene>
    <name evidence="8" type="ORF">INT43_005141</name>
</gene>
<evidence type="ECO:0000256" key="4">
    <source>
        <dbReference type="ARBA" id="ARBA00022741"/>
    </source>
</evidence>
<dbReference type="InterPro" id="IPR008271">
    <property type="entry name" value="Ser/Thr_kinase_AS"/>
</dbReference>
<dbReference type="InterPro" id="IPR000719">
    <property type="entry name" value="Prot_kinase_dom"/>
</dbReference>
<comment type="similarity">
    <text evidence="1">Belongs to the protein kinase superfamily. CAMK Ser/Thr protein kinase family. NIM1 subfamily.</text>
</comment>
<dbReference type="GO" id="GO:0035556">
    <property type="term" value="P:intracellular signal transduction"/>
    <property type="evidence" value="ECO:0007669"/>
    <property type="project" value="TreeGrafter"/>
</dbReference>
<keyword evidence="4" id="KW-0547">Nucleotide-binding</keyword>
<evidence type="ECO:0000256" key="1">
    <source>
        <dbReference type="ARBA" id="ARBA00010791"/>
    </source>
</evidence>
<organism evidence="8 9">
    <name type="scientific">Mortierella isabellina</name>
    <name type="common">Filamentous fungus</name>
    <name type="synonym">Umbelopsis isabellina</name>
    <dbReference type="NCBI Taxonomy" id="91625"/>
    <lineage>
        <taxon>Eukaryota</taxon>
        <taxon>Fungi</taxon>
        <taxon>Fungi incertae sedis</taxon>
        <taxon>Mucoromycota</taxon>
        <taxon>Mucoromycotina</taxon>
        <taxon>Umbelopsidomycetes</taxon>
        <taxon>Umbelopsidales</taxon>
        <taxon>Umbelopsidaceae</taxon>
        <taxon>Umbelopsis</taxon>
    </lineage>
</organism>
<dbReference type="EMBL" id="JAEPQZ010000014">
    <property type="protein sequence ID" value="KAG2173721.1"/>
    <property type="molecule type" value="Genomic_DNA"/>
</dbReference>
<dbReference type="SUPFAM" id="SSF56112">
    <property type="entry name" value="Protein kinase-like (PK-like)"/>
    <property type="match status" value="1"/>
</dbReference>
<dbReference type="PROSITE" id="PS00108">
    <property type="entry name" value="PROTEIN_KINASE_ST"/>
    <property type="match status" value="1"/>
</dbReference>
<evidence type="ECO:0000259" key="7">
    <source>
        <dbReference type="PROSITE" id="PS50011"/>
    </source>
</evidence>
<evidence type="ECO:0000256" key="5">
    <source>
        <dbReference type="ARBA" id="ARBA00022777"/>
    </source>
</evidence>
<evidence type="ECO:0000256" key="2">
    <source>
        <dbReference type="ARBA" id="ARBA00022527"/>
    </source>
</evidence>
<proteinExistence type="inferred from homology"/>
<dbReference type="AlphaFoldDB" id="A0A8H7U7B3"/>
<dbReference type="Pfam" id="PF00069">
    <property type="entry name" value="Pkinase"/>
    <property type="match status" value="1"/>
</dbReference>
<evidence type="ECO:0000256" key="3">
    <source>
        <dbReference type="ARBA" id="ARBA00022679"/>
    </source>
</evidence>